<feature type="compositionally biased region" description="Basic and acidic residues" evidence="1">
    <location>
        <begin position="57"/>
        <end position="67"/>
    </location>
</feature>
<dbReference type="Proteomes" id="UP001222325">
    <property type="component" value="Unassembled WGS sequence"/>
</dbReference>
<evidence type="ECO:0000256" key="1">
    <source>
        <dbReference type="SAM" id="MobiDB-lite"/>
    </source>
</evidence>
<dbReference type="EMBL" id="JARJCN010000074">
    <property type="protein sequence ID" value="KAJ7077293.1"/>
    <property type="molecule type" value="Genomic_DNA"/>
</dbReference>
<evidence type="ECO:0000313" key="2">
    <source>
        <dbReference type="EMBL" id="KAJ7077293.1"/>
    </source>
</evidence>
<evidence type="ECO:0000313" key="3">
    <source>
        <dbReference type="Proteomes" id="UP001222325"/>
    </source>
</evidence>
<dbReference type="AlphaFoldDB" id="A0AAD6TVY9"/>
<protein>
    <submittedName>
        <fullName evidence="2">Uncharacterized protein</fullName>
    </submittedName>
</protein>
<gene>
    <name evidence="2" type="ORF">B0H15DRAFT_862123</name>
</gene>
<feature type="region of interest" description="Disordered" evidence="1">
    <location>
        <begin position="48"/>
        <end position="82"/>
    </location>
</feature>
<accession>A0AAD6TVY9</accession>
<proteinExistence type="predicted"/>
<name>A0AAD6TVY9_9AGAR</name>
<sequence>MRDLRRPTLSANVRRATRRCKTAISAKTRGAKSGKLTVSDLRACARRRERRGRSIAKRRDGDEDLRRVGSRMSGDGERTRAHRLKQERLDRCALGTHGGRRCKRDVGLDPHATCDGAGFAASARAAARLSAECSIRSQTRVSRWSCKLKSADLACIRMQATHCGWALAAGALGGIHRALISGRTGHAGAPQLWIRCESRLTSRSREVSSSRSAQKGWRGVFEQRRVGWQLVLRCGRTE</sequence>
<reference evidence="2" key="1">
    <citation type="submission" date="2023-03" db="EMBL/GenBank/DDBJ databases">
        <title>Massive genome expansion in bonnet fungi (Mycena s.s.) driven by repeated elements and novel gene families across ecological guilds.</title>
        <authorList>
            <consortium name="Lawrence Berkeley National Laboratory"/>
            <person name="Harder C.B."/>
            <person name="Miyauchi S."/>
            <person name="Viragh M."/>
            <person name="Kuo A."/>
            <person name="Thoen E."/>
            <person name="Andreopoulos B."/>
            <person name="Lu D."/>
            <person name="Skrede I."/>
            <person name="Drula E."/>
            <person name="Henrissat B."/>
            <person name="Morin E."/>
            <person name="Kohler A."/>
            <person name="Barry K."/>
            <person name="LaButti K."/>
            <person name="Morin E."/>
            <person name="Salamov A."/>
            <person name="Lipzen A."/>
            <person name="Mereny Z."/>
            <person name="Hegedus B."/>
            <person name="Baldrian P."/>
            <person name="Stursova M."/>
            <person name="Weitz H."/>
            <person name="Taylor A."/>
            <person name="Grigoriev I.V."/>
            <person name="Nagy L.G."/>
            <person name="Martin F."/>
            <person name="Kauserud H."/>
        </authorList>
    </citation>
    <scope>NUCLEOTIDE SEQUENCE</scope>
    <source>
        <strain evidence="2">CBHHK173m</strain>
    </source>
</reference>
<keyword evidence="3" id="KW-1185">Reference proteome</keyword>
<comment type="caution">
    <text evidence="2">The sequence shown here is derived from an EMBL/GenBank/DDBJ whole genome shotgun (WGS) entry which is preliminary data.</text>
</comment>
<organism evidence="2 3">
    <name type="scientific">Mycena belliarum</name>
    <dbReference type="NCBI Taxonomy" id="1033014"/>
    <lineage>
        <taxon>Eukaryota</taxon>
        <taxon>Fungi</taxon>
        <taxon>Dikarya</taxon>
        <taxon>Basidiomycota</taxon>
        <taxon>Agaricomycotina</taxon>
        <taxon>Agaricomycetes</taxon>
        <taxon>Agaricomycetidae</taxon>
        <taxon>Agaricales</taxon>
        <taxon>Marasmiineae</taxon>
        <taxon>Mycenaceae</taxon>
        <taxon>Mycena</taxon>
    </lineage>
</organism>